<dbReference type="PROSITE" id="PS51819">
    <property type="entry name" value="VOC"/>
    <property type="match status" value="2"/>
</dbReference>
<dbReference type="GO" id="GO:0008198">
    <property type="term" value="F:ferrous iron binding"/>
    <property type="evidence" value="ECO:0007669"/>
    <property type="project" value="InterPro"/>
</dbReference>
<reference evidence="10 11" key="1">
    <citation type="submission" date="2020-08" db="EMBL/GenBank/DDBJ databases">
        <title>Sequencing the genomes of 1000 actinobacteria strains.</title>
        <authorList>
            <person name="Klenk H.-P."/>
        </authorList>
    </citation>
    <scope>NUCLEOTIDE SEQUENCE [LARGE SCALE GENOMIC DNA]</scope>
    <source>
        <strain evidence="10 11">DSM 45258</strain>
    </source>
</reference>
<evidence type="ECO:0000256" key="5">
    <source>
        <dbReference type="ARBA" id="ARBA00022964"/>
    </source>
</evidence>
<dbReference type="Pfam" id="PF22632">
    <property type="entry name" value="BphC_D1"/>
    <property type="match status" value="1"/>
</dbReference>
<dbReference type="InterPro" id="IPR000486">
    <property type="entry name" value="Xdiol_ring_cleave_dOase_1/2"/>
</dbReference>
<keyword evidence="5 8" id="KW-0223">Dioxygenase</keyword>
<dbReference type="InterPro" id="IPR037523">
    <property type="entry name" value="VOC_core"/>
</dbReference>
<evidence type="ECO:0000256" key="3">
    <source>
        <dbReference type="ARBA" id="ARBA00022723"/>
    </source>
</evidence>
<dbReference type="PROSITE" id="PS00082">
    <property type="entry name" value="EXTRADIOL_DIOXYGENAS"/>
    <property type="match status" value="1"/>
</dbReference>
<dbReference type="OrthoDB" id="6909416at2"/>
<dbReference type="GO" id="GO:0047071">
    <property type="term" value="F:3,4-dihydroxy-9,10-secoandrosta-1,3,5(10)-triene-9,17-dione 4,5-dioxygenase activity"/>
    <property type="evidence" value="ECO:0007669"/>
    <property type="project" value="UniProtKB-EC"/>
</dbReference>
<evidence type="ECO:0000259" key="9">
    <source>
        <dbReference type="PROSITE" id="PS51819"/>
    </source>
</evidence>
<comment type="caution">
    <text evidence="10">The sequence shown here is derived from an EMBL/GenBank/DDBJ whole genome shotgun (WGS) entry which is preliminary data.</text>
</comment>
<dbReference type="EMBL" id="JACHWS010000003">
    <property type="protein sequence ID" value="MBB3039229.1"/>
    <property type="molecule type" value="Genomic_DNA"/>
</dbReference>
<comment type="similarity">
    <text evidence="2 8">Belongs to the extradiol ring-cleavage dioxygenase family.</text>
</comment>
<feature type="domain" description="VOC" evidence="9">
    <location>
        <begin position="141"/>
        <end position="268"/>
    </location>
</feature>
<dbReference type="Gene3D" id="3.10.180.10">
    <property type="entry name" value="2,3-Dihydroxybiphenyl 1,2-Dioxygenase, domain 1"/>
    <property type="match status" value="2"/>
</dbReference>
<name>A0A839RSB2_9ACTN</name>
<proteinExistence type="inferred from homology"/>
<evidence type="ECO:0000256" key="8">
    <source>
        <dbReference type="RuleBase" id="RU000683"/>
    </source>
</evidence>
<keyword evidence="7 8" id="KW-0408">Iron</keyword>
<evidence type="ECO:0000256" key="1">
    <source>
        <dbReference type="ARBA" id="ARBA00001954"/>
    </source>
</evidence>
<dbReference type="Proteomes" id="UP000567922">
    <property type="component" value="Unassembled WGS sequence"/>
</dbReference>
<evidence type="ECO:0000313" key="11">
    <source>
        <dbReference type="Proteomes" id="UP000567922"/>
    </source>
</evidence>
<evidence type="ECO:0000256" key="6">
    <source>
        <dbReference type="ARBA" id="ARBA00023002"/>
    </source>
</evidence>
<keyword evidence="3" id="KW-0479">Metal-binding</keyword>
<evidence type="ECO:0000256" key="2">
    <source>
        <dbReference type="ARBA" id="ARBA00008784"/>
    </source>
</evidence>
<dbReference type="RefSeq" id="WP_064439451.1">
    <property type="nucleotide sequence ID" value="NZ_BDDI01000004.1"/>
</dbReference>
<gene>
    <name evidence="10" type="ORF">FHU29_003698</name>
</gene>
<dbReference type="CDD" id="cd07252">
    <property type="entry name" value="BphC1-RGP6_N_like"/>
    <property type="match status" value="1"/>
</dbReference>
<keyword evidence="11" id="KW-1185">Reference proteome</keyword>
<dbReference type="EC" id="1.13.11.25" evidence="10"/>
<dbReference type="CDD" id="cd07237">
    <property type="entry name" value="BphC1-RGP6_C_like"/>
    <property type="match status" value="1"/>
</dbReference>
<evidence type="ECO:0000313" key="10">
    <source>
        <dbReference type="EMBL" id="MBB3039229.1"/>
    </source>
</evidence>
<feature type="domain" description="VOC" evidence="9">
    <location>
        <begin position="4"/>
        <end position="119"/>
    </location>
</feature>
<dbReference type="InterPro" id="IPR029068">
    <property type="entry name" value="Glyas_Bleomycin-R_OHBP_Dase"/>
</dbReference>
<protein>
    <submittedName>
        <fullName evidence="10">3,4-dihydroxy-9,10-secoandrosta-1,3, 5(10)-triene-9,17-dione 4,5-dioxygenase</fullName>
        <ecNumber evidence="10">1.13.11.25</ecNumber>
    </submittedName>
</protein>
<dbReference type="InterPro" id="IPR004360">
    <property type="entry name" value="Glyas_Fos-R_dOase_dom"/>
</dbReference>
<sequence>MIHSLGYLRFETAKLGEWRSFGTGILGLEETSGPARDHLYFRMDEQAARFEFIPGDADKLLAAGWEVPNQRALEETVARLEAAGHAVKPGSADEAASRRVERLVHVDDPNGNHLEIYYGPALNHSPVVTPHAERFVTGNLGLGHIVLSASDIDASFEFYTEVLGFRHRDSLRFPAAAIGGEEGAMNWVRFLGCNPRHHSLGLCEAPCPAAIFHFMVELETLDDVGRALDRFHERDITIMQSLGRHTNDKMVSFYAATPGGFQVEYGTDSILVDDATWTAKEITEDAYWGHR</sequence>
<organism evidence="10 11">
    <name type="scientific">Hoyosella altamirensis</name>
    <dbReference type="NCBI Taxonomy" id="616997"/>
    <lineage>
        <taxon>Bacteria</taxon>
        <taxon>Bacillati</taxon>
        <taxon>Actinomycetota</taxon>
        <taxon>Actinomycetes</taxon>
        <taxon>Mycobacteriales</taxon>
        <taxon>Hoyosellaceae</taxon>
        <taxon>Hoyosella</taxon>
    </lineage>
</organism>
<evidence type="ECO:0000256" key="7">
    <source>
        <dbReference type="ARBA" id="ARBA00023004"/>
    </source>
</evidence>
<dbReference type="AlphaFoldDB" id="A0A839RSB2"/>
<dbReference type="Pfam" id="PF00903">
    <property type="entry name" value="Glyoxalase"/>
    <property type="match status" value="1"/>
</dbReference>
<comment type="cofactor">
    <cofactor evidence="1 8">
        <name>Fe(2+)</name>
        <dbReference type="ChEBI" id="CHEBI:29033"/>
    </cofactor>
</comment>
<accession>A0A839RSB2</accession>
<keyword evidence="6 8" id="KW-0560">Oxidoreductase</keyword>
<evidence type="ECO:0000256" key="4">
    <source>
        <dbReference type="ARBA" id="ARBA00022797"/>
    </source>
</evidence>
<keyword evidence="4 8" id="KW-0058">Aromatic hydrocarbons catabolism</keyword>
<dbReference type="SUPFAM" id="SSF54593">
    <property type="entry name" value="Glyoxalase/Bleomycin resistance protein/Dihydroxybiphenyl dioxygenase"/>
    <property type="match status" value="1"/>
</dbReference>